<organism evidence="2 3">
    <name type="scientific">Cladorrhinum samala</name>
    <dbReference type="NCBI Taxonomy" id="585594"/>
    <lineage>
        <taxon>Eukaryota</taxon>
        <taxon>Fungi</taxon>
        <taxon>Dikarya</taxon>
        <taxon>Ascomycota</taxon>
        <taxon>Pezizomycotina</taxon>
        <taxon>Sordariomycetes</taxon>
        <taxon>Sordariomycetidae</taxon>
        <taxon>Sordariales</taxon>
        <taxon>Podosporaceae</taxon>
        <taxon>Cladorrhinum</taxon>
    </lineage>
</organism>
<feature type="compositionally biased region" description="Basic and acidic residues" evidence="1">
    <location>
        <begin position="99"/>
        <end position="116"/>
    </location>
</feature>
<feature type="compositionally biased region" description="Low complexity" evidence="1">
    <location>
        <begin position="61"/>
        <end position="73"/>
    </location>
</feature>
<protein>
    <submittedName>
        <fullName evidence="2">Uncharacterized protein</fullName>
    </submittedName>
</protein>
<accession>A0AAV9HTC2</accession>
<dbReference type="EMBL" id="MU864960">
    <property type="protein sequence ID" value="KAK4463370.1"/>
    <property type="molecule type" value="Genomic_DNA"/>
</dbReference>
<name>A0AAV9HTC2_9PEZI</name>
<sequence>MTEPENFDDELFADLYNDDDAGAKPTAAAPAQPDQYAAAQPATEVKEEEMHDNPNGHEQYQDYSGGDYQQQGNYDEEVEEDDDDEIDFNLGNGPSNTIIHHDHQHQDDQDQHDEKPSYNAQSAQPQHQKGPNAKEDG</sequence>
<evidence type="ECO:0000256" key="1">
    <source>
        <dbReference type="SAM" id="MobiDB-lite"/>
    </source>
</evidence>
<keyword evidence="3" id="KW-1185">Reference proteome</keyword>
<evidence type="ECO:0000313" key="2">
    <source>
        <dbReference type="EMBL" id="KAK4463370.1"/>
    </source>
</evidence>
<feature type="compositionally biased region" description="Acidic residues" evidence="1">
    <location>
        <begin position="1"/>
        <end position="20"/>
    </location>
</feature>
<feature type="compositionally biased region" description="Acidic residues" evidence="1">
    <location>
        <begin position="74"/>
        <end position="87"/>
    </location>
</feature>
<feature type="compositionally biased region" description="Low complexity" evidence="1">
    <location>
        <begin position="23"/>
        <end position="42"/>
    </location>
</feature>
<dbReference type="Proteomes" id="UP001321749">
    <property type="component" value="Unassembled WGS sequence"/>
</dbReference>
<comment type="caution">
    <text evidence="2">The sequence shown here is derived from an EMBL/GenBank/DDBJ whole genome shotgun (WGS) entry which is preliminary data.</text>
</comment>
<evidence type="ECO:0000313" key="3">
    <source>
        <dbReference type="Proteomes" id="UP001321749"/>
    </source>
</evidence>
<gene>
    <name evidence="2" type="ORF">QBC42DRAFT_67191</name>
</gene>
<proteinExistence type="predicted"/>
<feature type="region of interest" description="Disordered" evidence="1">
    <location>
        <begin position="1"/>
        <end position="137"/>
    </location>
</feature>
<feature type="compositionally biased region" description="Basic and acidic residues" evidence="1">
    <location>
        <begin position="44"/>
        <end position="55"/>
    </location>
</feature>
<dbReference type="AlphaFoldDB" id="A0AAV9HTC2"/>
<feature type="compositionally biased region" description="Polar residues" evidence="1">
    <location>
        <begin position="118"/>
        <end position="129"/>
    </location>
</feature>
<reference evidence="2" key="1">
    <citation type="journal article" date="2023" name="Mol. Phylogenet. Evol.">
        <title>Genome-scale phylogeny and comparative genomics of the fungal order Sordariales.</title>
        <authorList>
            <person name="Hensen N."/>
            <person name="Bonometti L."/>
            <person name="Westerberg I."/>
            <person name="Brannstrom I.O."/>
            <person name="Guillou S."/>
            <person name="Cros-Aarteil S."/>
            <person name="Calhoun S."/>
            <person name="Haridas S."/>
            <person name="Kuo A."/>
            <person name="Mondo S."/>
            <person name="Pangilinan J."/>
            <person name="Riley R."/>
            <person name="LaButti K."/>
            <person name="Andreopoulos B."/>
            <person name="Lipzen A."/>
            <person name="Chen C."/>
            <person name="Yan M."/>
            <person name="Daum C."/>
            <person name="Ng V."/>
            <person name="Clum A."/>
            <person name="Steindorff A."/>
            <person name="Ohm R.A."/>
            <person name="Martin F."/>
            <person name="Silar P."/>
            <person name="Natvig D.O."/>
            <person name="Lalanne C."/>
            <person name="Gautier V."/>
            <person name="Ament-Velasquez S.L."/>
            <person name="Kruys A."/>
            <person name="Hutchinson M.I."/>
            <person name="Powell A.J."/>
            <person name="Barry K."/>
            <person name="Miller A.N."/>
            <person name="Grigoriev I.V."/>
            <person name="Debuchy R."/>
            <person name="Gladieux P."/>
            <person name="Hiltunen Thoren M."/>
            <person name="Johannesson H."/>
        </authorList>
    </citation>
    <scope>NUCLEOTIDE SEQUENCE</scope>
    <source>
        <strain evidence="2">PSN324</strain>
    </source>
</reference>
<reference evidence="2" key="2">
    <citation type="submission" date="2023-06" db="EMBL/GenBank/DDBJ databases">
        <authorList>
            <consortium name="Lawrence Berkeley National Laboratory"/>
            <person name="Mondo S.J."/>
            <person name="Hensen N."/>
            <person name="Bonometti L."/>
            <person name="Westerberg I."/>
            <person name="Brannstrom I.O."/>
            <person name="Guillou S."/>
            <person name="Cros-Aarteil S."/>
            <person name="Calhoun S."/>
            <person name="Haridas S."/>
            <person name="Kuo A."/>
            <person name="Pangilinan J."/>
            <person name="Riley R."/>
            <person name="Labutti K."/>
            <person name="Andreopoulos B."/>
            <person name="Lipzen A."/>
            <person name="Chen C."/>
            <person name="Yanf M."/>
            <person name="Daum C."/>
            <person name="Ng V."/>
            <person name="Clum A."/>
            <person name="Steindorff A."/>
            <person name="Ohm R."/>
            <person name="Martin F."/>
            <person name="Silar P."/>
            <person name="Natvig D."/>
            <person name="Lalanne C."/>
            <person name="Gautier V."/>
            <person name="Ament-Velasquez S.L."/>
            <person name="Kruys A."/>
            <person name="Hutchinson M.I."/>
            <person name="Powell A.J."/>
            <person name="Barry K."/>
            <person name="Miller A.N."/>
            <person name="Grigoriev I.V."/>
            <person name="Debuchy R."/>
            <person name="Gladieux P."/>
            <person name="Thoren M.H."/>
            <person name="Johannesson H."/>
        </authorList>
    </citation>
    <scope>NUCLEOTIDE SEQUENCE</scope>
    <source>
        <strain evidence="2">PSN324</strain>
    </source>
</reference>